<evidence type="ECO:0000313" key="7">
    <source>
        <dbReference type="EMBL" id="SMC35761.1"/>
    </source>
</evidence>
<dbReference type="RefSeq" id="WP_084015720.1">
    <property type="nucleotide sequence ID" value="NZ_FWXS01000001.1"/>
</dbReference>
<dbReference type="NCBIfam" id="TIGR01352">
    <property type="entry name" value="tonB_Cterm"/>
    <property type="match status" value="1"/>
</dbReference>
<keyword evidence="8" id="KW-1185">Reference proteome</keyword>
<feature type="chain" id="PRO_5013252538" evidence="5">
    <location>
        <begin position="20"/>
        <end position="125"/>
    </location>
</feature>
<dbReference type="SUPFAM" id="SSF74653">
    <property type="entry name" value="TolA/TonB C-terminal domain"/>
    <property type="match status" value="1"/>
</dbReference>
<feature type="signal peptide" evidence="5">
    <location>
        <begin position="1"/>
        <end position="19"/>
    </location>
</feature>
<dbReference type="Pfam" id="PF03544">
    <property type="entry name" value="TonB_C"/>
    <property type="match status" value="1"/>
</dbReference>
<dbReference type="EMBL" id="FWXS01000001">
    <property type="protein sequence ID" value="SMC35761.1"/>
    <property type="molecule type" value="Genomic_DNA"/>
</dbReference>
<evidence type="ECO:0000256" key="2">
    <source>
        <dbReference type="ARBA" id="ARBA00022692"/>
    </source>
</evidence>
<dbReference type="InterPro" id="IPR037682">
    <property type="entry name" value="TonB_C"/>
</dbReference>
<dbReference type="AlphaFoldDB" id="A0A1W1YIX8"/>
<dbReference type="GO" id="GO:0016020">
    <property type="term" value="C:membrane"/>
    <property type="evidence" value="ECO:0007669"/>
    <property type="project" value="UniProtKB-SubCell"/>
</dbReference>
<protein>
    <submittedName>
        <fullName evidence="7">TonB family C-terminal domain-containing protein</fullName>
    </submittedName>
</protein>
<proteinExistence type="predicted"/>
<keyword evidence="3" id="KW-1133">Transmembrane helix</keyword>
<sequence length="125" mass="13934">MKNSILTIFIVCISGISFAQNKIEKCNTVAQEKQKSCKDHLIADLISDYAEYPEHALNNSHEGTVYVRFTTNANSDLQNVRILGKSDAELADAAKSAIEKFSHSDAKSLLAQNEVYRIPVRFEAQ</sequence>
<organism evidence="7 8">
    <name type="scientific">Moheibacter sediminis</name>
    <dbReference type="NCBI Taxonomy" id="1434700"/>
    <lineage>
        <taxon>Bacteria</taxon>
        <taxon>Pseudomonadati</taxon>
        <taxon>Bacteroidota</taxon>
        <taxon>Flavobacteriia</taxon>
        <taxon>Flavobacteriales</taxon>
        <taxon>Weeksellaceae</taxon>
        <taxon>Moheibacter</taxon>
    </lineage>
</organism>
<evidence type="ECO:0000313" key="8">
    <source>
        <dbReference type="Proteomes" id="UP000192393"/>
    </source>
</evidence>
<evidence type="ECO:0000256" key="4">
    <source>
        <dbReference type="ARBA" id="ARBA00023136"/>
    </source>
</evidence>
<name>A0A1W1YIX8_9FLAO</name>
<keyword evidence="5" id="KW-0732">Signal</keyword>
<dbReference type="Proteomes" id="UP000192393">
    <property type="component" value="Unassembled WGS sequence"/>
</dbReference>
<keyword evidence="2" id="KW-0812">Transmembrane</keyword>
<evidence type="ECO:0000256" key="1">
    <source>
        <dbReference type="ARBA" id="ARBA00004167"/>
    </source>
</evidence>
<dbReference type="GO" id="GO:0055085">
    <property type="term" value="P:transmembrane transport"/>
    <property type="evidence" value="ECO:0007669"/>
    <property type="project" value="InterPro"/>
</dbReference>
<evidence type="ECO:0000259" key="6">
    <source>
        <dbReference type="PROSITE" id="PS52015"/>
    </source>
</evidence>
<keyword evidence="4" id="KW-0472">Membrane</keyword>
<feature type="domain" description="TonB C-terminal" evidence="6">
    <location>
        <begin position="37"/>
        <end position="125"/>
    </location>
</feature>
<comment type="subcellular location">
    <subcellularLocation>
        <location evidence="1">Membrane</location>
        <topology evidence="1">Single-pass membrane protein</topology>
    </subcellularLocation>
</comment>
<reference evidence="7 8" key="1">
    <citation type="submission" date="2017-04" db="EMBL/GenBank/DDBJ databases">
        <authorList>
            <person name="Afonso C.L."/>
            <person name="Miller P.J."/>
            <person name="Scott M.A."/>
            <person name="Spackman E."/>
            <person name="Goraichik I."/>
            <person name="Dimitrov K.M."/>
            <person name="Suarez D.L."/>
            <person name="Swayne D.E."/>
        </authorList>
    </citation>
    <scope>NUCLEOTIDE SEQUENCE [LARGE SCALE GENOMIC DNA]</scope>
    <source>
        <strain evidence="7 8">CGMCC 1.12708</strain>
    </source>
</reference>
<accession>A0A1W1YIX8</accession>
<evidence type="ECO:0000256" key="3">
    <source>
        <dbReference type="ARBA" id="ARBA00022989"/>
    </source>
</evidence>
<evidence type="ECO:0000256" key="5">
    <source>
        <dbReference type="SAM" id="SignalP"/>
    </source>
</evidence>
<dbReference type="InterPro" id="IPR006260">
    <property type="entry name" value="TonB/TolA_C"/>
</dbReference>
<dbReference type="Gene3D" id="3.30.1150.10">
    <property type="match status" value="1"/>
</dbReference>
<gene>
    <name evidence="7" type="ORF">SAMN06296427_101390</name>
</gene>
<dbReference type="PROSITE" id="PS52015">
    <property type="entry name" value="TONB_CTD"/>
    <property type="match status" value="1"/>
</dbReference>